<dbReference type="Proteomes" id="UP000070284">
    <property type="component" value="Unassembled WGS sequence"/>
</dbReference>
<evidence type="ECO:0000256" key="1">
    <source>
        <dbReference type="SAM" id="MobiDB-lite"/>
    </source>
</evidence>
<evidence type="ECO:0000313" key="3">
    <source>
        <dbReference type="EMBL" id="KXA95897.1"/>
    </source>
</evidence>
<dbReference type="EMBL" id="LHXO01000001">
    <property type="protein sequence ID" value="KXA95897.1"/>
    <property type="molecule type" value="Genomic_DNA"/>
</dbReference>
<comment type="caution">
    <text evidence="3">The sequence shown here is derived from an EMBL/GenBank/DDBJ whole genome shotgun (WGS) entry which is preliminary data.</text>
</comment>
<gene>
    <name evidence="3" type="ORF">AKJ65_00150</name>
</gene>
<name>A0A133UP26_9EURY</name>
<protein>
    <submittedName>
        <fullName evidence="3">Uncharacterized protein</fullName>
    </submittedName>
</protein>
<keyword evidence="4" id="KW-1185">Reference proteome</keyword>
<keyword evidence="2" id="KW-1133">Transmembrane helix</keyword>
<accession>A0A133UP26</accession>
<sequence length="193" mass="21217">MEKKLGIIALIVVIFAIGTGFFIHQEQNSALENSDLKVTSWELLLGPLPSPGELASYGLLDGKVAVVNDGGHPFYVTKLLVSTDNQFADGVPGSPVEPEEILVEPGENKSVKMYFEDSRSGLSYKIDMAFSYYLDNFTYREIQQDERWVELKLIAKTPENENLVATKTGTIHPAKSGFQSVGSKSESPENENG</sequence>
<evidence type="ECO:0000256" key="2">
    <source>
        <dbReference type="SAM" id="Phobius"/>
    </source>
</evidence>
<keyword evidence="2" id="KW-0812">Transmembrane</keyword>
<organism evidence="3 4">
    <name type="scientific">candidate division MSBL1 archaeon SCGC-AAA259E19</name>
    <dbReference type="NCBI Taxonomy" id="1698264"/>
    <lineage>
        <taxon>Archaea</taxon>
        <taxon>Methanobacteriati</taxon>
        <taxon>Methanobacteriota</taxon>
        <taxon>candidate division MSBL1</taxon>
    </lineage>
</organism>
<reference evidence="3 4" key="1">
    <citation type="journal article" date="2016" name="Sci. Rep.">
        <title>Metabolic traits of an uncultured archaeal lineage -MSBL1- from brine pools of the Red Sea.</title>
        <authorList>
            <person name="Mwirichia R."/>
            <person name="Alam I."/>
            <person name="Rashid M."/>
            <person name="Vinu M."/>
            <person name="Ba-Alawi W."/>
            <person name="Anthony Kamau A."/>
            <person name="Kamanda Ngugi D."/>
            <person name="Goker M."/>
            <person name="Klenk H.P."/>
            <person name="Bajic V."/>
            <person name="Stingl U."/>
        </authorList>
    </citation>
    <scope>NUCLEOTIDE SEQUENCE [LARGE SCALE GENOMIC DNA]</scope>
    <source>
        <strain evidence="3">SCGC-AAA259E19</strain>
    </source>
</reference>
<feature type="compositionally biased region" description="Polar residues" evidence="1">
    <location>
        <begin position="177"/>
        <end position="187"/>
    </location>
</feature>
<dbReference type="AlphaFoldDB" id="A0A133UP26"/>
<feature type="region of interest" description="Disordered" evidence="1">
    <location>
        <begin position="172"/>
        <end position="193"/>
    </location>
</feature>
<feature type="transmembrane region" description="Helical" evidence="2">
    <location>
        <begin position="7"/>
        <end position="24"/>
    </location>
</feature>
<evidence type="ECO:0000313" key="4">
    <source>
        <dbReference type="Proteomes" id="UP000070284"/>
    </source>
</evidence>
<keyword evidence="2" id="KW-0472">Membrane</keyword>
<proteinExistence type="predicted"/>